<keyword evidence="1" id="KW-1133">Transmembrane helix</keyword>
<keyword evidence="3" id="KW-1185">Reference proteome</keyword>
<gene>
    <name evidence="2" type="ORF">HK099_001005</name>
</gene>
<keyword evidence="1" id="KW-0812">Transmembrane</keyword>
<evidence type="ECO:0000313" key="2">
    <source>
        <dbReference type="EMBL" id="KAJ3223527.1"/>
    </source>
</evidence>
<comment type="caution">
    <text evidence="2">The sequence shown here is derived from an EMBL/GenBank/DDBJ whole genome shotgun (WGS) entry which is preliminary data.</text>
</comment>
<accession>A0AAD5Y200</accession>
<dbReference type="EMBL" id="JADGJW010000126">
    <property type="protein sequence ID" value="KAJ3223527.1"/>
    <property type="molecule type" value="Genomic_DNA"/>
</dbReference>
<dbReference type="AlphaFoldDB" id="A0AAD5Y200"/>
<evidence type="ECO:0000313" key="3">
    <source>
        <dbReference type="Proteomes" id="UP001211065"/>
    </source>
</evidence>
<reference evidence="2" key="1">
    <citation type="submission" date="2020-05" db="EMBL/GenBank/DDBJ databases">
        <title>Phylogenomic resolution of chytrid fungi.</title>
        <authorList>
            <person name="Stajich J.E."/>
            <person name="Amses K."/>
            <person name="Simmons R."/>
            <person name="Seto K."/>
            <person name="Myers J."/>
            <person name="Bonds A."/>
            <person name="Quandt C.A."/>
            <person name="Barry K."/>
            <person name="Liu P."/>
            <person name="Grigoriev I."/>
            <person name="Longcore J.E."/>
            <person name="James T.Y."/>
        </authorList>
    </citation>
    <scope>NUCLEOTIDE SEQUENCE</scope>
    <source>
        <strain evidence="2">JEL0476</strain>
    </source>
</reference>
<protein>
    <recommendedName>
        <fullName evidence="4">Adhesin domain-containing protein</fullName>
    </recommendedName>
</protein>
<sequence>MENSSLLTGEHVQRTSRKRKLIIGFSCVALITVITILLFSNKHKVPFDNGENQDDSVIPETPLLFSKFYPSENPFHPKDPSVDKVEILFEGAGEGLIQVSVEEASSVSAVLDFDLFPFQKMRDMITITENTVGKKYTLRVQTPSRLENYHCSVVGNCGLNFLDSVRNEHCYFYRTGRCEKILIKIDLKIPSHLKSFVINSGVVSISNINNSPLHLSEGTQLKTTVGSIVFDNGISAENGYANFQSTVGKISVKNVNSDKSKFETTVGSISIKDSSFKNLDTITDVGSIYGSNLKLKSNLFSRGRVGSTEFKSLDLTNNYDGKLDLHSEVGSVNLDVINFKGEFQLDTKLASISVTGDNITFDKKEGWLDRHWKGHVNAKKPSESDIIISTNVGGVKLSLN</sequence>
<feature type="transmembrane region" description="Helical" evidence="1">
    <location>
        <begin position="21"/>
        <end position="39"/>
    </location>
</feature>
<name>A0AAD5Y200_9FUNG</name>
<organism evidence="2 3">
    <name type="scientific">Clydaea vesicula</name>
    <dbReference type="NCBI Taxonomy" id="447962"/>
    <lineage>
        <taxon>Eukaryota</taxon>
        <taxon>Fungi</taxon>
        <taxon>Fungi incertae sedis</taxon>
        <taxon>Chytridiomycota</taxon>
        <taxon>Chytridiomycota incertae sedis</taxon>
        <taxon>Chytridiomycetes</taxon>
        <taxon>Lobulomycetales</taxon>
        <taxon>Lobulomycetaceae</taxon>
        <taxon>Clydaea</taxon>
    </lineage>
</organism>
<evidence type="ECO:0000256" key="1">
    <source>
        <dbReference type="SAM" id="Phobius"/>
    </source>
</evidence>
<evidence type="ECO:0008006" key="4">
    <source>
        <dbReference type="Google" id="ProtNLM"/>
    </source>
</evidence>
<keyword evidence="1" id="KW-0472">Membrane</keyword>
<dbReference type="Proteomes" id="UP001211065">
    <property type="component" value="Unassembled WGS sequence"/>
</dbReference>
<proteinExistence type="predicted"/>